<protein>
    <submittedName>
        <fullName evidence="1">Uncharacterized protein</fullName>
    </submittedName>
</protein>
<evidence type="ECO:0000313" key="2">
    <source>
        <dbReference type="Proteomes" id="UP001215598"/>
    </source>
</evidence>
<reference evidence="1" key="1">
    <citation type="submission" date="2023-03" db="EMBL/GenBank/DDBJ databases">
        <title>Massive genome expansion in bonnet fungi (Mycena s.s.) driven by repeated elements and novel gene families across ecological guilds.</title>
        <authorList>
            <consortium name="Lawrence Berkeley National Laboratory"/>
            <person name="Harder C.B."/>
            <person name="Miyauchi S."/>
            <person name="Viragh M."/>
            <person name="Kuo A."/>
            <person name="Thoen E."/>
            <person name="Andreopoulos B."/>
            <person name="Lu D."/>
            <person name="Skrede I."/>
            <person name="Drula E."/>
            <person name="Henrissat B."/>
            <person name="Morin E."/>
            <person name="Kohler A."/>
            <person name="Barry K."/>
            <person name="LaButti K."/>
            <person name="Morin E."/>
            <person name="Salamov A."/>
            <person name="Lipzen A."/>
            <person name="Mereny Z."/>
            <person name="Hegedus B."/>
            <person name="Baldrian P."/>
            <person name="Stursova M."/>
            <person name="Weitz H."/>
            <person name="Taylor A."/>
            <person name="Grigoriev I.V."/>
            <person name="Nagy L.G."/>
            <person name="Martin F."/>
            <person name="Kauserud H."/>
        </authorList>
    </citation>
    <scope>NUCLEOTIDE SEQUENCE</scope>
    <source>
        <strain evidence="1">CBHHK182m</strain>
    </source>
</reference>
<gene>
    <name evidence="1" type="ORF">B0H16DRAFT_1460408</name>
</gene>
<dbReference type="Proteomes" id="UP001215598">
    <property type="component" value="Unassembled WGS sequence"/>
</dbReference>
<evidence type="ECO:0000313" key="1">
    <source>
        <dbReference type="EMBL" id="KAJ7751074.1"/>
    </source>
</evidence>
<dbReference type="EMBL" id="JARKIB010000063">
    <property type="protein sequence ID" value="KAJ7751074.1"/>
    <property type="molecule type" value="Genomic_DNA"/>
</dbReference>
<accession>A0AAD7IWA2</accession>
<keyword evidence="2" id="KW-1185">Reference proteome</keyword>
<proteinExistence type="predicted"/>
<name>A0AAD7IWA2_9AGAR</name>
<organism evidence="1 2">
    <name type="scientific">Mycena metata</name>
    <dbReference type="NCBI Taxonomy" id="1033252"/>
    <lineage>
        <taxon>Eukaryota</taxon>
        <taxon>Fungi</taxon>
        <taxon>Dikarya</taxon>
        <taxon>Basidiomycota</taxon>
        <taxon>Agaricomycotina</taxon>
        <taxon>Agaricomycetes</taxon>
        <taxon>Agaricomycetidae</taxon>
        <taxon>Agaricales</taxon>
        <taxon>Marasmiineae</taxon>
        <taxon>Mycenaceae</taxon>
        <taxon>Mycena</taxon>
    </lineage>
</organism>
<comment type="caution">
    <text evidence="1">The sequence shown here is derived from an EMBL/GenBank/DDBJ whole genome shotgun (WGS) entry which is preliminary data.</text>
</comment>
<dbReference type="AlphaFoldDB" id="A0AAD7IWA2"/>
<sequence length="278" mass="30993">MCDTSPKFAFKTRGDPLTFPGCKSLSVGLNRFSHPQITPESIPLPSALTLNRESCSELHHLFSQPFKTPAGSALHLACTFGKFSKLPTQYTPSSHLSLQRVRILLFYDNLDAQCVNAGLYIIYELPPPTLNSERLSELRHLFVQPLKTYASSVLGRIRILAFYDNVGALCIKAGLDIIHEPPPLTLSSERLSELHHLFSQPFKTPAGTSSAHAEQRETLRAPPPLIPAAQDFRGWCIACSTYFWRLGYHPWAFSAHAEQRETQRAPPPLISAAQDFRG</sequence>